<dbReference type="InterPro" id="IPR012902">
    <property type="entry name" value="N_methyl_site"/>
</dbReference>
<keyword evidence="2" id="KW-0178">Competence</keyword>
<keyword evidence="5" id="KW-1185">Reference proteome</keyword>
<proteinExistence type="predicted"/>
<evidence type="ECO:0000313" key="5">
    <source>
        <dbReference type="Proteomes" id="UP001595715"/>
    </source>
</evidence>
<evidence type="ECO:0000256" key="1">
    <source>
        <dbReference type="ARBA" id="ARBA00004241"/>
    </source>
</evidence>
<accession>A0ABV8KBC1</accession>
<feature type="transmembrane region" description="Helical" evidence="3">
    <location>
        <begin position="21"/>
        <end position="44"/>
    </location>
</feature>
<keyword evidence="3" id="KW-1133">Transmembrane helix</keyword>
<comment type="subcellular location">
    <subcellularLocation>
        <location evidence="1">Cell surface</location>
    </subcellularLocation>
</comment>
<dbReference type="NCBIfam" id="TIGR02532">
    <property type="entry name" value="IV_pilin_GFxxxE"/>
    <property type="match status" value="1"/>
</dbReference>
<gene>
    <name evidence="4" type="ORF">ACFOZ8_27285</name>
</gene>
<dbReference type="Pfam" id="PF07963">
    <property type="entry name" value="N_methyl"/>
    <property type="match status" value="1"/>
</dbReference>
<dbReference type="Gene3D" id="3.30.700.10">
    <property type="entry name" value="Glycoprotein, Type 4 Pilin"/>
    <property type="match status" value="1"/>
</dbReference>
<sequence length="151" mass="16099">MFAKAMKQLKKEEKGFTLIELLAVIVILGIIAAIAVPLIGNIIANSREDSDVATARQLYDAARLYVVGEENGDFQGAQNVTLDEMQDEGYMDLGVTLPSTRVALDPANTFVTFDGDGQLTSVTLNTNAGTGTTANHVFNATQVMAAEDTTN</sequence>
<dbReference type="Proteomes" id="UP001595715">
    <property type="component" value="Unassembled WGS sequence"/>
</dbReference>
<evidence type="ECO:0000256" key="3">
    <source>
        <dbReference type="SAM" id="Phobius"/>
    </source>
</evidence>
<evidence type="ECO:0000313" key="4">
    <source>
        <dbReference type="EMBL" id="MFC4103331.1"/>
    </source>
</evidence>
<dbReference type="PROSITE" id="PS00409">
    <property type="entry name" value="PROKAR_NTER_METHYL"/>
    <property type="match status" value="1"/>
</dbReference>
<comment type="caution">
    <text evidence="4">The sequence shown here is derived from an EMBL/GenBank/DDBJ whole genome shotgun (WGS) entry which is preliminary data.</text>
</comment>
<keyword evidence="3" id="KW-0812">Transmembrane</keyword>
<dbReference type="InterPro" id="IPR045584">
    <property type="entry name" value="Pilin-like"/>
</dbReference>
<name>A0ABV8KBC1_9BACL</name>
<evidence type="ECO:0000256" key="2">
    <source>
        <dbReference type="ARBA" id="ARBA00023287"/>
    </source>
</evidence>
<dbReference type="SUPFAM" id="SSF54523">
    <property type="entry name" value="Pili subunits"/>
    <property type="match status" value="1"/>
</dbReference>
<protein>
    <submittedName>
        <fullName evidence="4">Type II secretion system protein</fullName>
    </submittedName>
</protein>
<organism evidence="4 5">
    <name type="scientific">Paenibacillus xanthanilyticus</name>
    <dbReference type="NCBI Taxonomy" id="1783531"/>
    <lineage>
        <taxon>Bacteria</taxon>
        <taxon>Bacillati</taxon>
        <taxon>Bacillota</taxon>
        <taxon>Bacilli</taxon>
        <taxon>Bacillales</taxon>
        <taxon>Paenibacillaceae</taxon>
        <taxon>Paenibacillus</taxon>
    </lineage>
</organism>
<keyword evidence="3" id="KW-0472">Membrane</keyword>
<dbReference type="EMBL" id="JBHSAM010000034">
    <property type="protein sequence ID" value="MFC4103331.1"/>
    <property type="molecule type" value="Genomic_DNA"/>
</dbReference>
<dbReference type="RefSeq" id="WP_377721899.1">
    <property type="nucleotide sequence ID" value="NZ_JBHSAM010000034.1"/>
</dbReference>
<reference evidence="5" key="1">
    <citation type="journal article" date="2019" name="Int. J. Syst. Evol. Microbiol.">
        <title>The Global Catalogue of Microorganisms (GCM) 10K type strain sequencing project: providing services to taxonomists for standard genome sequencing and annotation.</title>
        <authorList>
            <consortium name="The Broad Institute Genomics Platform"/>
            <consortium name="The Broad Institute Genome Sequencing Center for Infectious Disease"/>
            <person name="Wu L."/>
            <person name="Ma J."/>
        </authorList>
    </citation>
    <scope>NUCLEOTIDE SEQUENCE [LARGE SCALE GENOMIC DNA]</scope>
    <source>
        <strain evidence="5">IBRC-M 10987</strain>
    </source>
</reference>